<evidence type="ECO:0000313" key="1">
    <source>
        <dbReference type="EMBL" id="OAI01974.1"/>
    </source>
</evidence>
<dbReference type="Proteomes" id="UP000077763">
    <property type="component" value="Unassembled WGS sequence"/>
</dbReference>
<gene>
    <name evidence="1" type="ORF">A1353_17705</name>
</gene>
<organism evidence="1 2">
    <name type="scientific">Methylomonas methanica</name>
    <dbReference type="NCBI Taxonomy" id="421"/>
    <lineage>
        <taxon>Bacteria</taxon>
        <taxon>Pseudomonadati</taxon>
        <taxon>Pseudomonadota</taxon>
        <taxon>Gammaproteobacteria</taxon>
        <taxon>Methylococcales</taxon>
        <taxon>Methylococcaceae</taxon>
        <taxon>Methylomonas</taxon>
    </lineage>
</organism>
<dbReference type="AlphaFoldDB" id="A0A177M8W2"/>
<sequence length="65" mass="6987">MVRLACKAICLMGQAFYFNGMVNGFASLPLRVAGLAIGVARPNLLETWRFNSSKLAALRLGANTT</sequence>
<proteinExistence type="predicted"/>
<evidence type="ECO:0000313" key="2">
    <source>
        <dbReference type="Proteomes" id="UP000077763"/>
    </source>
</evidence>
<reference evidence="1 2" key="1">
    <citation type="submission" date="2016-03" db="EMBL/GenBank/DDBJ databases">
        <authorList>
            <person name="Ploux O."/>
        </authorList>
    </citation>
    <scope>NUCLEOTIDE SEQUENCE [LARGE SCALE GENOMIC DNA]</scope>
    <source>
        <strain evidence="1 2">R-45371</strain>
    </source>
</reference>
<dbReference type="EMBL" id="LUUH01000065">
    <property type="protein sequence ID" value="OAI01974.1"/>
    <property type="molecule type" value="Genomic_DNA"/>
</dbReference>
<comment type="caution">
    <text evidence="1">The sequence shown here is derived from an EMBL/GenBank/DDBJ whole genome shotgun (WGS) entry which is preliminary data.</text>
</comment>
<accession>A0A177M8W2</accession>
<name>A0A177M8W2_METMH</name>
<protein>
    <submittedName>
        <fullName evidence="1">Uncharacterized protein</fullName>
    </submittedName>
</protein>